<evidence type="ECO:0000313" key="2">
    <source>
        <dbReference type="EMBL" id="KAJ8954851.1"/>
    </source>
</evidence>
<accession>A0AAV8YVQ5</accession>
<name>A0AAV8YVQ5_9CUCU</name>
<dbReference type="InterPro" id="IPR036397">
    <property type="entry name" value="RNaseH_sf"/>
</dbReference>
<keyword evidence="3" id="KW-1185">Reference proteome</keyword>
<dbReference type="GO" id="GO:0003676">
    <property type="term" value="F:nucleic acid binding"/>
    <property type="evidence" value="ECO:0007669"/>
    <property type="project" value="InterPro"/>
</dbReference>
<reference evidence="2" key="1">
    <citation type="journal article" date="2023" name="Insect Mol. Biol.">
        <title>Genome sequencing provides insights into the evolution of gene families encoding plant cell wall-degrading enzymes in longhorned beetles.</title>
        <authorList>
            <person name="Shin N.R."/>
            <person name="Okamura Y."/>
            <person name="Kirsch R."/>
            <person name="Pauchet Y."/>
        </authorList>
    </citation>
    <scope>NUCLEOTIDE SEQUENCE</scope>
    <source>
        <strain evidence="2">AMC_N1</strain>
    </source>
</reference>
<feature type="region of interest" description="Disordered" evidence="1">
    <location>
        <begin position="183"/>
        <end position="203"/>
    </location>
</feature>
<dbReference type="Proteomes" id="UP001162162">
    <property type="component" value="Unassembled WGS sequence"/>
</dbReference>
<proteinExistence type="predicted"/>
<protein>
    <submittedName>
        <fullName evidence="2">Uncharacterized protein</fullName>
    </submittedName>
</protein>
<comment type="caution">
    <text evidence="2">The sequence shown here is derived from an EMBL/GenBank/DDBJ whole genome shotgun (WGS) entry which is preliminary data.</text>
</comment>
<evidence type="ECO:0000256" key="1">
    <source>
        <dbReference type="SAM" id="MobiDB-lite"/>
    </source>
</evidence>
<dbReference type="Gene3D" id="3.30.420.10">
    <property type="entry name" value="Ribonuclease H-like superfamily/Ribonuclease H"/>
    <property type="match status" value="1"/>
</dbReference>
<gene>
    <name evidence="2" type="ORF">NQ318_023415</name>
</gene>
<evidence type="ECO:0000313" key="3">
    <source>
        <dbReference type="Proteomes" id="UP001162162"/>
    </source>
</evidence>
<sequence length="299" mass="34344">MCTKHDDTSHGDLPIQEIAPTNCRQCTKDWGIDKSNVRRTIKRFEELGHTGRRPGSGRRLTVRTVENREGFRERVRRNPRVSMRKIARQTGINRESIRQIAKEDLHLKPYKLQKVQLPPTSTSAYCLKDANNSFVSTLLFKRQELVRGGPQHVGHRRTRQNPAAVMVWAGICASGKTLSFSWKRGQNQPRSVPPRHSRGHRTPVGSTALRQCALDFTVPAQRAKMTQDWCKAHFPEFSIWSTLEGRACVKPHKSLEAVKRSLRREWDRLSPEEVRGAAENFRKRLVLCRDAQVGHFETD</sequence>
<dbReference type="EMBL" id="JAPWTK010000043">
    <property type="protein sequence ID" value="KAJ8954851.1"/>
    <property type="molecule type" value="Genomic_DNA"/>
</dbReference>
<organism evidence="2 3">
    <name type="scientific">Aromia moschata</name>
    <dbReference type="NCBI Taxonomy" id="1265417"/>
    <lineage>
        <taxon>Eukaryota</taxon>
        <taxon>Metazoa</taxon>
        <taxon>Ecdysozoa</taxon>
        <taxon>Arthropoda</taxon>
        <taxon>Hexapoda</taxon>
        <taxon>Insecta</taxon>
        <taxon>Pterygota</taxon>
        <taxon>Neoptera</taxon>
        <taxon>Endopterygota</taxon>
        <taxon>Coleoptera</taxon>
        <taxon>Polyphaga</taxon>
        <taxon>Cucujiformia</taxon>
        <taxon>Chrysomeloidea</taxon>
        <taxon>Cerambycidae</taxon>
        <taxon>Cerambycinae</taxon>
        <taxon>Callichromatini</taxon>
        <taxon>Aromia</taxon>
    </lineage>
</organism>
<dbReference type="PANTHER" id="PTHR46068">
    <property type="entry name" value="PROTEIN CBG27172"/>
    <property type="match status" value="1"/>
</dbReference>
<dbReference type="PANTHER" id="PTHR46068:SF1">
    <property type="entry name" value="TRANSPOSASE IS30-LIKE HTH DOMAIN-CONTAINING PROTEIN"/>
    <property type="match status" value="1"/>
</dbReference>
<dbReference type="AlphaFoldDB" id="A0AAV8YVQ5"/>